<evidence type="ECO:0000313" key="2">
    <source>
        <dbReference type="Proteomes" id="UP000324832"/>
    </source>
</evidence>
<accession>A0A5E4R269</accession>
<evidence type="ECO:0000313" key="1">
    <source>
        <dbReference type="EMBL" id="VVD04425.1"/>
    </source>
</evidence>
<organism evidence="1 2">
    <name type="scientific">Leptidea sinapis</name>
    <dbReference type="NCBI Taxonomy" id="189913"/>
    <lineage>
        <taxon>Eukaryota</taxon>
        <taxon>Metazoa</taxon>
        <taxon>Ecdysozoa</taxon>
        <taxon>Arthropoda</taxon>
        <taxon>Hexapoda</taxon>
        <taxon>Insecta</taxon>
        <taxon>Pterygota</taxon>
        <taxon>Neoptera</taxon>
        <taxon>Endopterygota</taxon>
        <taxon>Lepidoptera</taxon>
        <taxon>Glossata</taxon>
        <taxon>Ditrysia</taxon>
        <taxon>Papilionoidea</taxon>
        <taxon>Pieridae</taxon>
        <taxon>Dismorphiinae</taxon>
        <taxon>Leptidea</taxon>
    </lineage>
</organism>
<keyword evidence="2" id="KW-1185">Reference proteome</keyword>
<dbReference type="AlphaFoldDB" id="A0A5E4R269"/>
<sequence length="180" mass="20530">MQSRIRSTSYYDQKPRIDSISNVDSNQYSHERRNLSDSNQIHVLNGTDYDYVGFGAGDVGEKYLKTIPRPALGYNKNTTDSNISLYRSKRSDNLMGTVDSDQVDSRGIPSEAKLWNLIQTSVNSQQSRALIRDQVRTCFQQQETDSEYNGCSYSNKIEKCMMLRLTERKNTNSNSTNNGK</sequence>
<proteinExistence type="predicted"/>
<reference evidence="1 2" key="1">
    <citation type="submission" date="2017-07" db="EMBL/GenBank/DDBJ databases">
        <authorList>
            <person name="Talla V."/>
            <person name="Backstrom N."/>
        </authorList>
    </citation>
    <scope>NUCLEOTIDE SEQUENCE [LARGE SCALE GENOMIC DNA]</scope>
</reference>
<gene>
    <name evidence="1" type="ORF">LSINAPIS_LOCUS14181</name>
</gene>
<name>A0A5E4R269_9NEOP</name>
<protein>
    <submittedName>
        <fullName evidence="1">Uncharacterized protein</fullName>
    </submittedName>
</protein>
<dbReference type="EMBL" id="FZQP02006862">
    <property type="protein sequence ID" value="VVD04425.1"/>
    <property type="molecule type" value="Genomic_DNA"/>
</dbReference>
<dbReference type="Proteomes" id="UP000324832">
    <property type="component" value="Unassembled WGS sequence"/>
</dbReference>